<feature type="region of interest" description="Disordered" evidence="1">
    <location>
        <begin position="351"/>
        <end position="395"/>
    </location>
</feature>
<dbReference type="Proteomes" id="UP000046392">
    <property type="component" value="Unplaced"/>
</dbReference>
<accession>A0A0N5BIU3</accession>
<dbReference type="AlphaFoldDB" id="A0A0N5BIU3"/>
<organism evidence="2 3">
    <name type="scientific">Strongyloides papillosus</name>
    <name type="common">Intestinal threadworm</name>
    <dbReference type="NCBI Taxonomy" id="174720"/>
    <lineage>
        <taxon>Eukaryota</taxon>
        <taxon>Metazoa</taxon>
        <taxon>Ecdysozoa</taxon>
        <taxon>Nematoda</taxon>
        <taxon>Chromadorea</taxon>
        <taxon>Rhabditida</taxon>
        <taxon>Tylenchina</taxon>
        <taxon>Panagrolaimomorpha</taxon>
        <taxon>Strongyloidoidea</taxon>
        <taxon>Strongyloididae</taxon>
        <taxon>Strongyloides</taxon>
    </lineage>
</organism>
<protein>
    <submittedName>
        <fullName evidence="3">Reverse transcriptase</fullName>
    </submittedName>
</protein>
<feature type="compositionally biased region" description="Polar residues" evidence="1">
    <location>
        <begin position="363"/>
        <end position="395"/>
    </location>
</feature>
<dbReference type="WBParaSite" id="SPAL_0000587300.1">
    <property type="protein sequence ID" value="SPAL_0000587300.1"/>
    <property type="gene ID" value="SPAL_0000587300"/>
</dbReference>
<evidence type="ECO:0000256" key="1">
    <source>
        <dbReference type="SAM" id="MobiDB-lite"/>
    </source>
</evidence>
<keyword evidence="2" id="KW-1185">Reference proteome</keyword>
<reference evidence="3" key="1">
    <citation type="submission" date="2017-02" db="UniProtKB">
        <authorList>
            <consortium name="WormBaseParasite"/>
        </authorList>
    </citation>
    <scope>IDENTIFICATION</scope>
</reference>
<proteinExistence type="predicted"/>
<evidence type="ECO:0000313" key="2">
    <source>
        <dbReference type="Proteomes" id="UP000046392"/>
    </source>
</evidence>
<name>A0A0N5BIU3_STREA</name>
<evidence type="ECO:0000313" key="3">
    <source>
        <dbReference type="WBParaSite" id="SPAL_0000587300.1"/>
    </source>
</evidence>
<dbReference type="CDD" id="cd00303">
    <property type="entry name" value="retropepsin_like"/>
    <property type="match status" value="1"/>
</dbReference>
<sequence length="474" mass="53668">MSNLNDSLDESSKFKLIQLRELLKKIDDALPLNDQQLLRYSGVLDRREKQQLPILRGLLKGDSLLNSTNSLQSTVSSVDKLTLSPIKLSLSPPKLTSTPIKDDQIYQTKHHHNSTKSNQSSAAISNKPKTMSYHFTLAVTKFSHTETSRKFSTFLSQLRDAFAIDGVTDENTKFPLLRSRFEDKAREMLPNKLPDETFDEYLTRLAPIFDDTLITNDLETQYSFNSYNSMKQCIAIFRQNSTSNLSAVVCWIFLLRSRISSRLSSTMYRDLPAELNFQSFRRRLLDLLTPKPYLFKVVLNSTATTNPTLVTALLHFFKASGLLYRHSSDNSERVKEKCNWCQIPGHREENCGKKSRGIPKGNYNRNSQSFNQKQTSSPNTFTVKNESNNNSSNATQPFPLIIKEVMVNDTPLKALIDPGSNITCIDPKIKNKIISSDVPETIHQVFSNGHLHFTKSALSPTTISLDGHSHILDT</sequence>